<organism evidence="1 2">
    <name type="scientific">Streptococcus suis (strain BM407)</name>
    <dbReference type="NCBI Taxonomy" id="568814"/>
    <lineage>
        <taxon>Bacteria</taxon>
        <taxon>Bacillati</taxon>
        <taxon>Bacillota</taxon>
        <taxon>Bacilli</taxon>
        <taxon>Lactobacillales</taxon>
        <taxon>Streptococcaceae</taxon>
        <taxon>Streptococcus</taxon>
    </lineage>
</organism>
<name>A0A0H3MU63_STRS4</name>
<dbReference type="RefSeq" id="WP_012775529.1">
    <property type="nucleotide sequence ID" value="NC_012926.1"/>
</dbReference>
<sequence length="431" mass="51349">MFLIEKNLLEQVENFVFLPNSVSEIVRQESYFRTEKAFVGSSLIRFLNLKISKTNKFEYLDTLVDYYIDSKNLLQIKPIIPQIRERLLNFDSQQGRREYFEKFFLNRQRFIEKDNSFALSFTKIAYDANLYHEALEFINLSSKVTDDVIFAKSLILNRCELFIESIAYIQKNITSLSEQSSQFFKLSLIKLMNLIQLERRDEAKTIFESIKSQVDNPYYPFLIRISNVFESSFSERLRMVEEISDRIYNQGNAEFSGLNAIYLSYLYAVNGKIMNAEEHLDKARYFFGEKLIYNHMILHNEATIKFHNNDIDESIPELLNNAKLTAYDQYDLLAIYNNLLVYYILSERVADINCQMLVLELEELLNETGFKRFVDKIYYNLYHYYNKMYNVDKAEVYNNKLTHHQIKNFKEYNVRLMYETSWKLPLSLDGH</sequence>
<evidence type="ECO:0000313" key="1">
    <source>
        <dbReference type="EMBL" id="CAZ55311.1"/>
    </source>
</evidence>
<accession>A0A0H3MU63</accession>
<gene>
    <name evidence="1" type="ordered locus">SSUBM407_0478</name>
</gene>
<evidence type="ECO:0000313" key="2">
    <source>
        <dbReference type="Proteomes" id="UP000009077"/>
    </source>
</evidence>
<dbReference type="EMBL" id="FM252032">
    <property type="protein sequence ID" value="CAZ55311.1"/>
    <property type="molecule type" value="Genomic_DNA"/>
</dbReference>
<dbReference type="HOGENOM" id="CLU_636036_0_0_9"/>
<dbReference type="AlphaFoldDB" id="A0A0H3MU63"/>
<dbReference type="GeneID" id="8154821"/>
<keyword evidence="2" id="KW-1185">Reference proteome</keyword>
<dbReference type="PATRIC" id="fig|568814.3.peg.504"/>
<proteinExistence type="predicted"/>
<dbReference type="Proteomes" id="UP000009077">
    <property type="component" value="Chromosome"/>
</dbReference>
<protein>
    <submittedName>
        <fullName evidence="1">Uncharacterized protein</fullName>
    </submittedName>
</protein>
<dbReference type="KEGG" id="ssb:SSUBM407_0478"/>
<reference evidence="1 2" key="1">
    <citation type="journal article" date="2009" name="PLoS ONE">
        <title>Rapid evolution of virulence and drug resistance in the emerging zoonotic pathogen Streptococcus suis.</title>
        <authorList>
            <person name="Holden M.T.G."/>
            <person name="Hauser H."/>
            <person name="Sanders M."/>
            <person name="Ngo T.H."/>
            <person name="Cherevach I."/>
            <person name="Cronin A."/>
            <person name="Goodhead I."/>
            <person name="Mungall K."/>
            <person name="Quail M.A."/>
            <person name="Price C."/>
            <person name="Rabbinowitsch E."/>
            <person name="Sharp S."/>
            <person name="Croucher N.J."/>
            <person name="Chieu T.B."/>
            <person name="Mai N.T.H."/>
            <person name="Diep T.S."/>
            <person name="Chinh N.T."/>
            <person name="Kehoe M."/>
            <person name="Leigh J.A."/>
            <person name="Ward P.N."/>
            <person name="Dowson C.G."/>
            <person name="Whatmore A.M."/>
            <person name="Chanter N."/>
            <person name="Iversen P."/>
            <person name="Gottschalk M."/>
            <person name="Slater J.D."/>
            <person name="Smith H.E."/>
            <person name="Spratt B.G."/>
            <person name="Xu J."/>
            <person name="Ye C."/>
            <person name="Bentley S."/>
            <person name="Barrell B.G."/>
            <person name="Schultsz C."/>
            <person name="Maskell D.J."/>
            <person name="Parkhill J."/>
        </authorList>
    </citation>
    <scope>NUCLEOTIDE SEQUENCE [LARGE SCALE GENOMIC DNA]</scope>
    <source>
        <strain evidence="1 2">BM407</strain>
    </source>
</reference>